<feature type="chain" id="PRO_5004588337" description="Lipoprotein" evidence="2">
    <location>
        <begin position="27"/>
        <end position="175"/>
    </location>
</feature>
<feature type="signal peptide" evidence="2">
    <location>
        <begin position="1"/>
        <end position="26"/>
    </location>
</feature>
<reference evidence="4" key="2">
    <citation type="submission" date="2013-07" db="EMBL/GenBank/DDBJ databases">
        <authorList>
            <person name="Morais-Silva F.O."/>
            <person name="Rezende A.M."/>
            <person name="Pimentel C."/>
            <person name="Resende D.M."/>
            <person name="Santos C.I."/>
            <person name="Clemente C."/>
            <person name="de Oliveira L.M."/>
            <person name="da Silva S.M."/>
            <person name="Costa D.A."/>
            <person name="Varela-Raposo A."/>
            <person name="Horacio E.C.A."/>
            <person name="Matos M."/>
            <person name="Flores O."/>
            <person name="Ruiz J.C."/>
            <person name="Rodrigues-Pousada C."/>
        </authorList>
    </citation>
    <scope>NUCLEOTIDE SEQUENCE [LARGE SCALE GENOMIC DNA]</scope>
    <source>
        <strain evidence="4">ATCC 19364 / DSM 1382 / NCIMB 9332 / VKM B-1759</strain>
    </source>
</reference>
<evidence type="ECO:0000256" key="1">
    <source>
        <dbReference type="SAM" id="MobiDB-lite"/>
    </source>
</evidence>
<dbReference type="PATRIC" id="fig|1121448.10.peg.3170"/>
<sequence length="175" mass="18630">MKNTPFSLLRACVPLLCLGLLLSACAGESPPSPGKAAQASQPAAPVVASPETASPLAGQPRDLFEAFKTNPPEFNALFTNPAQPTLPDLNRATKVGQQPAQDFLPTVPGPETTITAYQVENVGILVFSLPNGKIYAFTLRKVDTGEERSFFDKEGDGIFEQQGDTGDVDEKAYGY</sequence>
<protein>
    <recommendedName>
        <fullName evidence="5">Lipoprotein</fullName>
    </recommendedName>
</protein>
<organism evidence="3 4">
    <name type="scientific">Megalodesulfovibrio gigas (strain ATCC 19364 / DSM 1382 / NCIMB 9332 / VKM B-1759)</name>
    <name type="common">Desulfovibrio gigas</name>
    <dbReference type="NCBI Taxonomy" id="1121448"/>
    <lineage>
        <taxon>Bacteria</taxon>
        <taxon>Pseudomonadati</taxon>
        <taxon>Thermodesulfobacteriota</taxon>
        <taxon>Desulfovibrionia</taxon>
        <taxon>Desulfovibrionales</taxon>
        <taxon>Desulfovibrionaceae</taxon>
        <taxon>Megalodesulfovibrio</taxon>
    </lineage>
</organism>
<feature type="compositionally biased region" description="Low complexity" evidence="1">
    <location>
        <begin position="34"/>
        <end position="50"/>
    </location>
</feature>
<dbReference type="EMBL" id="CP006585">
    <property type="protein sequence ID" value="AGW14918.1"/>
    <property type="molecule type" value="Genomic_DNA"/>
</dbReference>
<keyword evidence="4" id="KW-1185">Reference proteome</keyword>
<dbReference type="RefSeq" id="WP_021762012.1">
    <property type="nucleotide sequence ID" value="NC_022444.1"/>
</dbReference>
<dbReference type="AlphaFoldDB" id="T2GF51"/>
<feature type="region of interest" description="Disordered" evidence="1">
    <location>
        <begin position="29"/>
        <end position="54"/>
    </location>
</feature>
<keyword evidence="2" id="KW-0732">Signal</keyword>
<evidence type="ECO:0008006" key="5">
    <source>
        <dbReference type="Google" id="ProtNLM"/>
    </source>
</evidence>
<name>T2GF51_MEGG1</name>
<accession>T2GF51</accession>
<dbReference type="PROSITE" id="PS51257">
    <property type="entry name" value="PROKAR_LIPOPROTEIN"/>
    <property type="match status" value="1"/>
</dbReference>
<evidence type="ECO:0000313" key="3">
    <source>
        <dbReference type="EMBL" id="AGW14918.1"/>
    </source>
</evidence>
<dbReference type="Proteomes" id="UP000016587">
    <property type="component" value="Chromosome"/>
</dbReference>
<proteinExistence type="predicted"/>
<feature type="region of interest" description="Disordered" evidence="1">
    <location>
        <begin position="156"/>
        <end position="175"/>
    </location>
</feature>
<reference evidence="3 4" key="1">
    <citation type="journal article" date="2013" name="J. Bacteriol.">
        <title>Roles of HynAB and Ech, the only two hydrogenases found in the model sulfate reducer Desulfovibrio gigas.</title>
        <authorList>
            <person name="Morais-Silva F.O."/>
            <person name="Santos C.I."/>
            <person name="Rodrigues R."/>
            <person name="Pereira I.A."/>
            <person name="Rodrigues-Pousada C."/>
        </authorList>
    </citation>
    <scope>NUCLEOTIDE SEQUENCE [LARGE SCALE GENOMIC DNA]</scope>
    <source>
        <strain evidence="4">ATCC 19364 / DSM 1382 / NCIMB 9332 / VKM B-1759</strain>
    </source>
</reference>
<evidence type="ECO:0000313" key="4">
    <source>
        <dbReference type="Proteomes" id="UP000016587"/>
    </source>
</evidence>
<gene>
    <name evidence="3" type="ORF">DGI_3214</name>
</gene>
<evidence type="ECO:0000256" key="2">
    <source>
        <dbReference type="SAM" id="SignalP"/>
    </source>
</evidence>
<dbReference type="HOGENOM" id="CLU_1530172_0_0_7"/>
<dbReference type="KEGG" id="dgg:DGI_3214"/>
<dbReference type="STRING" id="1121448.DGI_3214"/>